<proteinExistence type="predicted"/>
<dbReference type="SUPFAM" id="SSF54236">
    <property type="entry name" value="Ubiquitin-like"/>
    <property type="match status" value="1"/>
</dbReference>
<dbReference type="PROSITE" id="PS50053">
    <property type="entry name" value="UBIQUITIN_2"/>
    <property type="match status" value="1"/>
</dbReference>
<protein>
    <recommendedName>
        <fullName evidence="1">Ubiquitin-like domain-containing protein</fullName>
    </recommendedName>
</protein>
<dbReference type="SMART" id="SM00213">
    <property type="entry name" value="UBQ"/>
    <property type="match status" value="1"/>
</dbReference>
<dbReference type="Gene3D" id="2.60.60.30">
    <property type="entry name" value="sav2460 like domains"/>
    <property type="match status" value="1"/>
</dbReference>
<evidence type="ECO:0000259" key="1">
    <source>
        <dbReference type="PROSITE" id="PS50053"/>
    </source>
</evidence>
<feature type="non-terminal residue" evidence="2">
    <location>
        <position position="1"/>
    </location>
</feature>
<reference evidence="2 3" key="1">
    <citation type="journal article" date="2016" name="PLoS ONE">
        <title>A First Insight into the Genome of the Filter-Feeder Mussel Mytilus galloprovincialis.</title>
        <authorList>
            <person name="Murgarella M."/>
            <person name="Puiu D."/>
            <person name="Novoa B."/>
            <person name="Figueras A."/>
            <person name="Posada D."/>
            <person name="Canchaya C."/>
        </authorList>
    </citation>
    <scope>NUCLEOTIDE SEQUENCE [LARGE SCALE GENOMIC DNA]</scope>
    <source>
        <tissue evidence="2">Muscle</tissue>
    </source>
</reference>
<dbReference type="AlphaFoldDB" id="A0A3R5WDG1"/>
<dbReference type="EMBL" id="KV598107">
    <property type="protein sequence ID" value="OPL20909.1"/>
    <property type="molecule type" value="Genomic_DNA"/>
</dbReference>
<sequence length="308" mass="34370">LVDHVDKTGKCPHPDCSLVIAKQSPTMQLFKAILSKQFKEYESAYTPLVDIGGDNQYVNVTGLTGESVSIQFTPQMTVDQLKSLIQQKLKHERGKQKLLYQGKEMIVMGPNGGYTTLSDHGVKPNSTICLVICLFSIPDNFDDVVFDLYWGYPFQKTDFLDASCLIFNGTALQKVVDYNHRHATAIRHSGDVMDNVHRIGHHTINVSLKNIPSKVTHLFFTLSAWNSPNIAQYPNPSLKFYDATKPGKDLCKTTFHHARNSQAVVMCSVSRNSQGRWEIFESGQLSAGNAKNYSSLVSTIQQLISRGV</sequence>
<dbReference type="SMR" id="A0A3R5WDG1"/>
<keyword evidence="3" id="KW-1185">Reference proteome</keyword>
<dbReference type="InterPro" id="IPR000626">
    <property type="entry name" value="Ubiquitin-like_dom"/>
</dbReference>
<gene>
    <name evidence="2" type="ORF">AM593_01663</name>
</gene>
<name>A0A3R5WDG1_MYTGA</name>
<dbReference type="PANTHER" id="PTHR32097:SF17">
    <property type="entry name" value="CAMP-BINDING PROTEIN 1-RELATED"/>
    <property type="match status" value="1"/>
</dbReference>
<dbReference type="Gene3D" id="3.10.20.90">
    <property type="entry name" value="Phosphatidylinositol 3-kinase Catalytic Subunit, Chain A, domain 1"/>
    <property type="match status" value="1"/>
</dbReference>
<dbReference type="InterPro" id="IPR051324">
    <property type="entry name" value="Stress/Tellurium_Resist"/>
</dbReference>
<dbReference type="Pfam" id="PF00240">
    <property type="entry name" value="ubiquitin"/>
    <property type="match status" value="1"/>
</dbReference>
<dbReference type="InterPro" id="IPR003325">
    <property type="entry name" value="TerD"/>
</dbReference>
<evidence type="ECO:0000313" key="3">
    <source>
        <dbReference type="Proteomes" id="UP000266721"/>
    </source>
</evidence>
<dbReference type="InterPro" id="IPR029071">
    <property type="entry name" value="Ubiquitin-like_domsf"/>
</dbReference>
<dbReference type="Proteomes" id="UP000266721">
    <property type="component" value="Unassembled WGS sequence"/>
</dbReference>
<feature type="domain" description="Ubiquitin-like" evidence="1">
    <location>
        <begin position="56"/>
        <end position="132"/>
    </location>
</feature>
<dbReference type="Pfam" id="PF02342">
    <property type="entry name" value="TerD"/>
    <property type="match status" value="1"/>
</dbReference>
<dbReference type="PANTHER" id="PTHR32097">
    <property type="entry name" value="CAMP-BINDING PROTEIN 1-RELATED"/>
    <property type="match status" value="1"/>
</dbReference>
<dbReference type="CDD" id="cd06974">
    <property type="entry name" value="TerD_like"/>
    <property type="match status" value="1"/>
</dbReference>
<dbReference type="CDD" id="cd17039">
    <property type="entry name" value="Ubl_ubiquitin_like"/>
    <property type="match status" value="1"/>
</dbReference>
<evidence type="ECO:0000313" key="2">
    <source>
        <dbReference type="EMBL" id="OPL20909.1"/>
    </source>
</evidence>
<organism evidence="2 3">
    <name type="scientific">Mytilus galloprovincialis</name>
    <name type="common">Mediterranean mussel</name>
    <dbReference type="NCBI Taxonomy" id="29158"/>
    <lineage>
        <taxon>Eukaryota</taxon>
        <taxon>Metazoa</taxon>
        <taxon>Spiralia</taxon>
        <taxon>Lophotrochozoa</taxon>
        <taxon>Mollusca</taxon>
        <taxon>Bivalvia</taxon>
        <taxon>Autobranchia</taxon>
        <taxon>Pteriomorphia</taxon>
        <taxon>Mytilida</taxon>
        <taxon>Mytiloidea</taxon>
        <taxon>Mytilidae</taxon>
        <taxon>Mytilinae</taxon>
        <taxon>Mytilus</taxon>
    </lineage>
</organism>
<accession>A0A3R5WDG1</accession>